<dbReference type="SUPFAM" id="SSF50249">
    <property type="entry name" value="Nucleic acid-binding proteins"/>
    <property type="match status" value="1"/>
</dbReference>
<dbReference type="GeneID" id="70579507"/>
<reference evidence="2" key="2">
    <citation type="journal article" date="2020" name="Microbiol. Resour. Announc.">
        <title>Complete Genome Sequence of Faecalibacillus intestinalis JCM 34082, Isolated from Feces from a Healthy Japanese Female.</title>
        <authorList>
            <person name="Sakamoto M."/>
            <person name="Ikeyama N."/>
            <person name="Toyoda A."/>
            <person name="Murakami T."/>
            <person name="Mori H."/>
            <person name="Ohkuma M."/>
        </authorList>
    </citation>
    <scope>NUCLEOTIDE SEQUENCE</scope>
    <source>
        <strain evidence="2">14EGH31</strain>
    </source>
</reference>
<dbReference type="KEGG" id="fit:Fi14EGH31_10720"/>
<dbReference type="EMBL" id="PYLQ01000031">
    <property type="protein sequence ID" value="PST35670.1"/>
    <property type="molecule type" value="Genomic_DNA"/>
</dbReference>
<evidence type="ECO:0000313" key="2">
    <source>
        <dbReference type="EMBL" id="BCL57360.1"/>
    </source>
</evidence>
<dbReference type="Pfam" id="PF00575">
    <property type="entry name" value="S1"/>
    <property type="match status" value="1"/>
</dbReference>
<dbReference type="Proteomes" id="UP000593842">
    <property type="component" value="Chromosome"/>
</dbReference>
<dbReference type="RefSeq" id="WP_022001228.1">
    <property type="nucleotide sequence ID" value="NZ_AP024085.1"/>
</dbReference>
<evidence type="ECO:0000313" key="5">
    <source>
        <dbReference type="Proteomes" id="UP000593842"/>
    </source>
</evidence>
<sequence>MTKLIKRGDIIDVKITGIQPYGAFALLPDNSTGLIHISEISDKFVKSIASYVHINDIVKVKVIDFDHSSNHAKLSLKAVDNRFRRKDKKLVYKNPRKPIVETPKGFLPLAQAMEEWLKQGVMEEN</sequence>
<dbReference type="GO" id="GO:0006412">
    <property type="term" value="P:translation"/>
    <property type="evidence" value="ECO:0007669"/>
    <property type="project" value="TreeGrafter"/>
</dbReference>
<dbReference type="PROSITE" id="PS50126">
    <property type="entry name" value="S1"/>
    <property type="match status" value="1"/>
</dbReference>
<dbReference type="PANTHER" id="PTHR10724:SF10">
    <property type="entry name" value="S1 RNA-BINDING DOMAIN-CONTAINING PROTEIN 1"/>
    <property type="match status" value="1"/>
</dbReference>
<feature type="domain" description="S1 motif" evidence="1">
    <location>
        <begin position="8"/>
        <end position="77"/>
    </location>
</feature>
<dbReference type="Gene3D" id="2.40.50.140">
    <property type="entry name" value="Nucleic acid-binding proteins"/>
    <property type="match status" value="1"/>
</dbReference>
<dbReference type="EMBL" id="AP024085">
    <property type="protein sequence ID" value="BCL57360.1"/>
    <property type="molecule type" value="Genomic_DNA"/>
</dbReference>
<reference evidence="3 4" key="1">
    <citation type="journal article" date="2019" name="Int. J. Syst. Evol. Microbiol.">
        <title>Faecalibacillus intestinalis gen. nov., sp. nov. and Faecalibacillus faecis sp. nov., isolated from human faeces.</title>
        <authorList>
            <person name="Seo B."/>
            <person name="Jeon K."/>
            <person name="Baek I."/>
            <person name="Lee Y.M."/>
            <person name="Baek K."/>
            <person name="Ko G."/>
        </authorList>
    </citation>
    <scope>NUCLEOTIDE SEQUENCE [LARGE SCALE GENOMIC DNA]</scope>
    <source>
        <strain evidence="3 4">SNUG30099</strain>
    </source>
</reference>
<dbReference type="AlphaFoldDB" id="A0A2T3FK90"/>
<dbReference type="SMART" id="SM00316">
    <property type="entry name" value="S1"/>
    <property type="match status" value="1"/>
</dbReference>
<accession>A0A2T3FK90</accession>
<evidence type="ECO:0000259" key="1">
    <source>
        <dbReference type="PROSITE" id="PS50126"/>
    </source>
</evidence>
<dbReference type="PANTHER" id="PTHR10724">
    <property type="entry name" value="30S RIBOSOMAL PROTEIN S1"/>
    <property type="match status" value="1"/>
</dbReference>
<dbReference type="InterPro" id="IPR012340">
    <property type="entry name" value="NA-bd_OB-fold"/>
</dbReference>
<protein>
    <submittedName>
        <fullName evidence="2">General stress protein 13</fullName>
    </submittedName>
    <submittedName>
        <fullName evidence="3">RNA-binding protein</fullName>
    </submittedName>
</protein>
<reference evidence="5" key="3">
    <citation type="submission" date="2020-09" db="EMBL/GenBank/DDBJ databases">
        <title>Complete genome sequencing of Faecalibacillus intestinalis strain 14EGH31.</title>
        <authorList>
            <person name="Sakamoto M."/>
            <person name="Murakami T."/>
            <person name="Mori H."/>
        </authorList>
    </citation>
    <scope>NUCLEOTIDE SEQUENCE [LARGE SCALE GENOMIC DNA]</scope>
    <source>
        <strain evidence="5">14EGH31</strain>
    </source>
</reference>
<evidence type="ECO:0000313" key="3">
    <source>
        <dbReference type="EMBL" id="PST35670.1"/>
    </source>
</evidence>
<evidence type="ECO:0000313" key="4">
    <source>
        <dbReference type="Proteomes" id="UP000240974"/>
    </source>
</evidence>
<dbReference type="GO" id="GO:0003735">
    <property type="term" value="F:structural constituent of ribosome"/>
    <property type="evidence" value="ECO:0007669"/>
    <property type="project" value="TreeGrafter"/>
</dbReference>
<organism evidence="3 4">
    <name type="scientific">Faecalibacillus intestinalis</name>
    <dbReference type="NCBI Taxonomy" id="1982626"/>
    <lineage>
        <taxon>Bacteria</taxon>
        <taxon>Bacillati</taxon>
        <taxon>Bacillota</taxon>
        <taxon>Erysipelotrichia</taxon>
        <taxon>Erysipelotrichales</taxon>
        <taxon>Coprobacillaceae</taxon>
        <taxon>Faecalibacillus</taxon>
    </lineage>
</organism>
<dbReference type="InterPro" id="IPR003029">
    <property type="entry name" value="S1_domain"/>
</dbReference>
<dbReference type="InterPro" id="IPR050437">
    <property type="entry name" value="Ribos_protein_bS1-like"/>
</dbReference>
<proteinExistence type="predicted"/>
<name>A0A2T3FK90_9FIRM</name>
<dbReference type="GO" id="GO:0003729">
    <property type="term" value="F:mRNA binding"/>
    <property type="evidence" value="ECO:0007669"/>
    <property type="project" value="TreeGrafter"/>
</dbReference>
<dbReference type="Proteomes" id="UP000240974">
    <property type="component" value="Unassembled WGS sequence"/>
</dbReference>
<keyword evidence="4" id="KW-1185">Reference proteome</keyword>
<gene>
    <name evidence="3" type="ORF">C7U54_13815</name>
    <name evidence="2" type="ORF">Fi14EGH31_10720</name>
</gene>